<evidence type="ECO:0000313" key="4">
    <source>
        <dbReference type="Proteomes" id="UP000044841"/>
    </source>
</evidence>
<proteinExistence type="predicted"/>
<feature type="compositionally biased region" description="Basic and acidic residues" evidence="1">
    <location>
        <begin position="309"/>
        <end position="321"/>
    </location>
</feature>
<reference evidence="3 4" key="1">
    <citation type="submission" date="2015-07" db="EMBL/GenBank/DDBJ databases">
        <authorList>
            <person name="Noorani M."/>
        </authorList>
    </citation>
    <scope>NUCLEOTIDE SEQUENCE [LARGE SCALE GENOMIC DNA]</scope>
    <source>
        <strain evidence="3">BBA 69670</strain>
    </source>
</reference>
<evidence type="ECO:0000313" key="3">
    <source>
        <dbReference type="EMBL" id="CUA67535.1"/>
    </source>
</evidence>
<accession>A0A0K6FMN6</accession>
<dbReference type="AlphaFoldDB" id="A0A0K6FMN6"/>
<dbReference type="PANTHER" id="PTHR33840:SF2">
    <property type="entry name" value="TLE1 PHOSPHOLIPASE DOMAIN-CONTAINING PROTEIN"/>
    <property type="match status" value="1"/>
</dbReference>
<gene>
    <name evidence="3" type="ORF">RSOLAG22IIIB_07417</name>
</gene>
<evidence type="ECO:0000256" key="1">
    <source>
        <dbReference type="SAM" id="MobiDB-lite"/>
    </source>
</evidence>
<organism evidence="3 4">
    <name type="scientific">Rhizoctonia solani</name>
    <dbReference type="NCBI Taxonomy" id="456999"/>
    <lineage>
        <taxon>Eukaryota</taxon>
        <taxon>Fungi</taxon>
        <taxon>Dikarya</taxon>
        <taxon>Basidiomycota</taxon>
        <taxon>Agaricomycotina</taxon>
        <taxon>Agaricomycetes</taxon>
        <taxon>Cantharellales</taxon>
        <taxon>Ceratobasidiaceae</taxon>
        <taxon>Rhizoctonia</taxon>
    </lineage>
</organism>
<dbReference type="Proteomes" id="UP000044841">
    <property type="component" value="Unassembled WGS sequence"/>
</dbReference>
<dbReference type="InterPro" id="IPR018712">
    <property type="entry name" value="Tle1-like_cat"/>
</dbReference>
<keyword evidence="4" id="KW-1185">Reference proteome</keyword>
<dbReference type="Pfam" id="PF09994">
    <property type="entry name" value="T6SS_Tle1-like_cat"/>
    <property type="match status" value="1"/>
</dbReference>
<dbReference type="EMBL" id="CYGV01000125">
    <property type="protein sequence ID" value="CUA67535.1"/>
    <property type="molecule type" value="Genomic_DNA"/>
</dbReference>
<name>A0A0K6FMN6_9AGAM</name>
<protein>
    <recommendedName>
        <fullName evidence="2">T6SS Phospholipase effector Tle1-like catalytic domain-containing protein</fullName>
    </recommendedName>
</protein>
<sequence>MSHTVLRVRRLPNYKLYQLKLVRTENPVIVVAVLTQHAINLGVRFDNDLKDYRFNLSEFLGNDNGNWCTGTHFEATAKNIGLDLSDREHRCLVADLEYEYDGKQMDSLCMRYSLDNALELVDYFHPVKKTVYFRLGVKVRTESKRTLVLCFDGPSDYLSGQVHYEGRSDDGAVWYFHRHLINGYKFLVETYQDGDGIYIFGVSRGAYTARALAGMIHCVGLLPRQHVEYIPFAYETYASEGRKGPSWWKTIESYPGQVFESIFPPSDNKKITIIQQVVPDSEVPDNIAPSNAPLVGDPPDVAPPNNPLKPDHTSLEARDSNPRNMGPEVYKQAYCLPVRINFVGVWDTVAPGLPQTLPYIDYNPSILAFRHALALDEHRASLVPSLWDHTKTNHTYQSVREVWFRGQHDDVGGGTPLPTPTLDYESSHYSALSNIPLRWMVQQCFEDNHSIVFDPNTMKLCRRQHILEHRPAQPALGDYKNLNPDLSRWRNIVDQVNRGSMFMPNDLRDRLLYEESAKLDKRDIVHQVHEPSGALLPYWLNRHKSRMIRCDLNSVYLHVSVVDFLLTRNGAGYKPKATWLGLNYGQSPIVYVYSYEGRIEAGLRSDEDAEAVAEALDMRWNSMSLWTWIRAWGPLLSVRIEAFFDLWSSG</sequence>
<dbReference type="PANTHER" id="PTHR33840">
    <property type="match status" value="1"/>
</dbReference>
<evidence type="ECO:0000259" key="2">
    <source>
        <dbReference type="Pfam" id="PF09994"/>
    </source>
</evidence>
<feature type="region of interest" description="Disordered" evidence="1">
    <location>
        <begin position="285"/>
        <end position="323"/>
    </location>
</feature>
<feature type="domain" description="T6SS Phospholipase effector Tle1-like catalytic" evidence="2">
    <location>
        <begin position="129"/>
        <end position="443"/>
    </location>
</feature>